<dbReference type="NCBIfam" id="TIGR01444">
    <property type="entry name" value="fkbM_fam"/>
    <property type="match status" value="1"/>
</dbReference>
<dbReference type="GO" id="GO:0008168">
    <property type="term" value="F:methyltransferase activity"/>
    <property type="evidence" value="ECO:0007669"/>
    <property type="project" value="UniProtKB-KW"/>
</dbReference>
<dbReference type="GO" id="GO:0032259">
    <property type="term" value="P:methylation"/>
    <property type="evidence" value="ECO:0007669"/>
    <property type="project" value="UniProtKB-KW"/>
</dbReference>
<dbReference type="SUPFAM" id="SSF53335">
    <property type="entry name" value="S-adenosyl-L-methionine-dependent methyltransferases"/>
    <property type="match status" value="1"/>
</dbReference>
<evidence type="ECO:0000259" key="1">
    <source>
        <dbReference type="Pfam" id="PF05050"/>
    </source>
</evidence>
<reference evidence="2 3" key="1">
    <citation type="submission" date="2020-08" db="EMBL/GenBank/DDBJ databases">
        <authorList>
            <person name="Sun Q."/>
            <person name="Inoue M."/>
        </authorList>
    </citation>
    <scope>NUCLEOTIDE SEQUENCE [LARGE SCALE GENOMIC DNA]</scope>
    <source>
        <strain evidence="2 3">CCM 8938</strain>
    </source>
</reference>
<dbReference type="RefSeq" id="WP_187072581.1">
    <property type="nucleotide sequence ID" value="NZ_JACRYL010000017.1"/>
</dbReference>
<dbReference type="PANTHER" id="PTHR34203">
    <property type="entry name" value="METHYLTRANSFERASE, FKBM FAMILY PROTEIN"/>
    <property type="match status" value="1"/>
</dbReference>
<evidence type="ECO:0000313" key="3">
    <source>
        <dbReference type="Proteomes" id="UP000652755"/>
    </source>
</evidence>
<protein>
    <submittedName>
        <fullName evidence="2">FkbM family methyltransferase</fullName>
    </submittedName>
</protein>
<keyword evidence="3" id="KW-1185">Reference proteome</keyword>
<dbReference type="InterPro" id="IPR029063">
    <property type="entry name" value="SAM-dependent_MTases_sf"/>
</dbReference>
<dbReference type="InterPro" id="IPR052514">
    <property type="entry name" value="SAM-dependent_MTase"/>
</dbReference>
<evidence type="ECO:0000313" key="2">
    <source>
        <dbReference type="EMBL" id="MBC6112152.1"/>
    </source>
</evidence>
<keyword evidence="2" id="KW-0489">Methyltransferase</keyword>
<dbReference type="PANTHER" id="PTHR34203:SF15">
    <property type="entry name" value="SLL1173 PROTEIN"/>
    <property type="match status" value="1"/>
</dbReference>
<gene>
    <name evidence="2" type="ORF">H7U22_17150</name>
</gene>
<name>A0ABR7KVL1_9SPHI</name>
<keyword evidence="2" id="KW-0808">Transferase</keyword>
<dbReference type="InterPro" id="IPR006342">
    <property type="entry name" value="FkbM_mtfrase"/>
</dbReference>
<dbReference type="Gene3D" id="3.40.50.150">
    <property type="entry name" value="Vaccinia Virus protein VP39"/>
    <property type="match status" value="1"/>
</dbReference>
<accession>A0ABR7KVL1</accession>
<dbReference type="EMBL" id="JACRYL010000017">
    <property type="protein sequence ID" value="MBC6112152.1"/>
    <property type="molecule type" value="Genomic_DNA"/>
</dbReference>
<dbReference type="Proteomes" id="UP000652755">
    <property type="component" value="Unassembled WGS sequence"/>
</dbReference>
<organism evidence="2 3">
    <name type="scientific">Pedobacter fastidiosus</name>
    <dbReference type="NCBI Taxonomy" id="2765361"/>
    <lineage>
        <taxon>Bacteria</taxon>
        <taxon>Pseudomonadati</taxon>
        <taxon>Bacteroidota</taxon>
        <taxon>Sphingobacteriia</taxon>
        <taxon>Sphingobacteriales</taxon>
        <taxon>Sphingobacteriaceae</taxon>
        <taxon>Pedobacter</taxon>
    </lineage>
</organism>
<proteinExistence type="predicted"/>
<sequence>MFTGDYEPELKSIFKQYINIGDTVIDVGANIGFHTLYFAELSGNTGKVISFEPVPYNFKSLLHNISLNSYSNIYPHNLALSNKAEEFSISINEESVNPGAFSLFNKGEGSSIKCEIGDEMLKEEIVNFIKIDVEGYESFVIDGLKQIITEQKPYIVFEFDRNYQQKSELSAAHIFEILTPLGYKFFEVTNNGLVRFDLDKVKSCNVFAKPNNLN</sequence>
<comment type="caution">
    <text evidence="2">The sequence shown here is derived from an EMBL/GenBank/DDBJ whole genome shotgun (WGS) entry which is preliminary data.</text>
</comment>
<feature type="domain" description="Methyltransferase FkbM" evidence="1">
    <location>
        <begin position="26"/>
        <end position="185"/>
    </location>
</feature>
<dbReference type="Pfam" id="PF05050">
    <property type="entry name" value="Methyltransf_21"/>
    <property type="match status" value="1"/>
</dbReference>